<dbReference type="InParanoid" id="A0A067LTA0"/>
<dbReference type="Proteomes" id="UP000027195">
    <property type="component" value="Unassembled WGS sequence"/>
</dbReference>
<evidence type="ECO:0000313" key="2">
    <source>
        <dbReference type="EMBL" id="KDQ06289.1"/>
    </source>
</evidence>
<evidence type="ECO:0000256" key="1">
    <source>
        <dbReference type="SAM" id="MobiDB-lite"/>
    </source>
</evidence>
<dbReference type="Gene3D" id="3.80.10.10">
    <property type="entry name" value="Ribonuclease Inhibitor"/>
    <property type="match status" value="1"/>
</dbReference>
<name>A0A067LTA0_BOTB1</name>
<dbReference type="EMBL" id="KL198144">
    <property type="protein sequence ID" value="KDQ06289.1"/>
    <property type="molecule type" value="Genomic_DNA"/>
</dbReference>
<feature type="region of interest" description="Disordered" evidence="1">
    <location>
        <begin position="1"/>
        <end position="21"/>
    </location>
</feature>
<dbReference type="AlphaFoldDB" id="A0A067LTA0"/>
<dbReference type="PANTHER" id="PTHR38926">
    <property type="entry name" value="F-BOX DOMAIN CONTAINING PROTEIN, EXPRESSED"/>
    <property type="match status" value="1"/>
</dbReference>
<dbReference type="PANTHER" id="PTHR38926:SF5">
    <property type="entry name" value="F-BOX AND LEUCINE-RICH REPEAT PROTEIN 6"/>
    <property type="match status" value="1"/>
</dbReference>
<evidence type="ECO:0000313" key="3">
    <source>
        <dbReference type="Proteomes" id="UP000027195"/>
    </source>
</evidence>
<dbReference type="STRING" id="930990.A0A067LTA0"/>
<dbReference type="OrthoDB" id="3359674at2759"/>
<reference evidence="3" key="1">
    <citation type="journal article" date="2014" name="Proc. Natl. Acad. Sci. U.S.A.">
        <title>Extensive sampling of basidiomycete genomes demonstrates inadequacy of the white-rot/brown-rot paradigm for wood decay fungi.</title>
        <authorList>
            <person name="Riley R."/>
            <person name="Salamov A.A."/>
            <person name="Brown D.W."/>
            <person name="Nagy L.G."/>
            <person name="Floudas D."/>
            <person name="Held B.W."/>
            <person name="Levasseur A."/>
            <person name="Lombard V."/>
            <person name="Morin E."/>
            <person name="Otillar R."/>
            <person name="Lindquist E.A."/>
            <person name="Sun H."/>
            <person name="LaButti K.M."/>
            <person name="Schmutz J."/>
            <person name="Jabbour D."/>
            <person name="Luo H."/>
            <person name="Baker S.E."/>
            <person name="Pisabarro A.G."/>
            <person name="Walton J.D."/>
            <person name="Blanchette R.A."/>
            <person name="Henrissat B."/>
            <person name="Martin F."/>
            <person name="Cullen D."/>
            <person name="Hibbett D.S."/>
            <person name="Grigoriev I.V."/>
        </authorList>
    </citation>
    <scope>NUCLEOTIDE SEQUENCE [LARGE SCALE GENOMIC DNA]</scope>
    <source>
        <strain evidence="3">FD-172 SS1</strain>
    </source>
</reference>
<dbReference type="InterPro" id="IPR032675">
    <property type="entry name" value="LRR_dom_sf"/>
</dbReference>
<sequence>MCAATYDVLDPQSGKGSTNQSVGPFHHVFHHHPQSAPFRLTAIMEAITANYVPRMIQELYDHTRQEGEVEAGLDVSVPVSLTALPNARYVEALSEAFVEVQEANDKQRRAVALACGVAIEAILSHAKSILAAVGDRQGLLKQSRSINDLPTEILVLIFGLVIDTSSTPWRIPLYISHVSRLWRDIALLISSFWSRVDGAMSQPILDIYLARCGAAPLAIDLALSTVATYPVHGSTPRSPMARDYGRLSAFLYALSPHASRWQELVIHCPMMSSDMLARYLSFPWQAPQLRKFHASFSPSHMPETENEVVVQAFGGHTPSLRDLKLTAVCISLASPIYAGLTSLALTSISYPNAGPGDLLQALVACPLLETLQLSRICFSDPFHRDPSPPALPLPMLHLRLLSLDHLYQDDLQCIVTSIRVPSTLYFHVATRSLQLDLVLPPTESLAETFPNISTTRSMKIAPDAPEGVSIGVYCHSRDSEIFRFTAAELDGPSSIVTRVLTSLAHLHPLPDLESLSLENIADHYVDASLFSHTLGLFPSITSLSLSSCPLFFIEMLAVTPTSHLCPRLESLKLKLSTDLATLQVGGQSLSNILRSRTELGAYASLIRQRGGAYLTKLELCVPGKLEPVTLQALEALPIAVTVERGEDGED</sequence>
<dbReference type="SUPFAM" id="SSF52047">
    <property type="entry name" value="RNI-like"/>
    <property type="match status" value="1"/>
</dbReference>
<accession>A0A067LTA0</accession>
<gene>
    <name evidence="2" type="ORF">BOTBODRAFT_39701</name>
</gene>
<keyword evidence="3" id="KW-1185">Reference proteome</keyword>
<organism evidence="2 3">
    <name type="scientific">Botryobasidium botryosum (strain FD-172 SS1)</name>
    <dbReference type="NCBI Taxonomy" id="930990"/>
    <lineage>
        <taxon>Eukaryota</taxon>
        <taxon>Fungi</taxon>
        <taxon>Dikarya</taxon>
        <taxon>Basidiomycota</taxon>
        <taxon>Agaricomycotina</taxon>
        <taxon>Agaricomycetes</taxon>
        <taxon>Cantharellales</taxon>
        <taxon>Botryobasidiaceae</taxon>
        <taxon>Botryobasidium</taxon>
    </lineage>
</organism>
<proteinExistence type="predicted"/>
<dbReference type="Gene3D" id="1.20.1280.50">
    <property type="match status" value="1"/>
</dbReference>
<dbReference type="HOGENOM" id="CLU_024199_1_2_1"/>
<protein>
    <submittedName>
        <fullName evidence="2">Uncharacterized protein</fullName>
    </submittedName>
</protein>